<keyword evidence="1" id="KW-0812">Transmembrane</keyword>
<accession>H1YZA2</accession>
<keyword evidence="1" id="KW-1133">Transmembrane helix</keyword>
<sequence length="43" mass="5176">MADFCNQRDIRQLIYAGSVPGIKATLYFLYYYSYYSITTDMRY</sequence>
<keyword evidence="3" id="KW-1185">Reference proteome</keyword>
<evidence type="ECO:0000256" key="1">
    <source>
        <dbReference type="SAM" id="Phobius"/>
    </source>
</evidence>
<organism evidence="2 3">
    <name type="scientific">Methanoplanus limicola DSM 2279</name>
    <dbReference type="NCBI Taxonomy" id="937775"/>
    <lineage>
        <taxon>Archaea</taxon>
        <taxon>Methanobacteriati</taxon>
        <taxon>Methanobacteriota</taxon>
        <taxon>Stenosarchaea group</taxon>
        <taxon>Methanomicrobia</taxon>
        <taxon>Methanomicrobiales</taxon>
        <taxon>Methanomicrobiaceae</taxon>
        <taxon>Methanoplanus</taxon>
    </lineage>
</organism>
<dbReference type="EMBL" id="CM001436">
    <property type="protein sequence ID" value="EHQ35126.1"/>
    <property type="molecule type" value="Genomic_DNA"/>
</dbReference>
<dbReference type="AlphaFoldDB" id="H1YZA2"/>
<reference evidence="2 3" key="1">
    <citation type="submission" date="2011-10" db="EMBL/GenBank/DDBJ databases">
        <title>The Improved High-Quality Draft genome of Methanoplanus limicola DSM 2279.</title>
        <authorList>
            <consortium name="US DOE Joint Genome Institute (JGI-PGF)"/>
            <person name="Lucas S."/>
            <person name="Copeland A."/>
            <person name="Lapidus A."/>
            <person name="Glavina del Rio T."/>
            <person name="Dalin E."/>
            <person name="Tice H."/>
            <person name="Bruce D."/>
            <person name="Goodwin L."/>
            <person name="Pitluck S."/>
            <person name="Peters L."/>
            <person name="Mikhailova N."/>
            <person name="Lu M."/>
            <person name="Kyrpides N."/>
            <person name="Mavromatis K."/>
            <person name="Ivanova N."/>
            <person name="Markowitz V."/>
            <person name="Cheng J.-F."/>
            <person name="Hugenholtz P."/>
            <person name="Woyke T."/>
            <person name="Wu D."/>
            <person name="Wirth R."/>
            <person name="Brambilla E.-M."/>
            <person name="Klenk H.-P."/>
            <person name="Eisen J.A."/>
        </authorList>
    </citation>
    <scope>NUCLEOTIDE SEQUENCE [LARGE SCALE GENOMIC DNA]</scope>
    <source>
        <strain evidence="2 3">DSM 2279</strain>
    </source>
</reference>
<dbReference type="Proteomes" id="UP000005741">
    <property type="component" value="Chromosome"/>
</dbReference>
<feature type="transmembrane region" description="Helical" evidence="1">
    <location>
        <begin position="12"/>
        <end position="33"/>
    </location>
</feature>
<keyword evidence="1" id="KW-0472">Membrane</keyword>
<protein>
    <submittedName>
        <fullName evidence="2">Uncharacterized protein</fullName>
    </submittedName>
</protein>
<evidence type="ECO:0000313" key="3">
    <source>
        <dbReference type="Proteomes" id="UP000005741"/>
    </source>
</evidence>
<proteinExistence type="predicted"/>
<gene>
    <name evidence="2" type="ORF">Metlim_1004</name>
</gene>
<dbReference type="HOGENOM" id="CLU_3227816_0_0_2"/>
<name>H1YZA2_9EURY</name>
<dbReference type="InParanoid" id="H1YZA2"/>
<evidence type="ECO:0000313" key="2">
    <source>
        <dbReference type="EMBL" id="EHQ35126.1"/>
    </source>
</evidence>